<dbReference type="EMBL" id="MJIC01000021">
    <property type="protein sequence ID" value="OFI32238.1"/>
    <property type="molecule type" value="Genomic_DNA"/>
</dbReference>
<proteinExistence type="predicted"/>
<dbReference type="AlphaFoldDB" id="A0A1E8F9F9"/>
<reference evidence="2 3" key="1">
    <citation type="submission" date="2016-09" db="EMBL/GenBank/DDBJ databases">
        <title>Alteromonas lipolytica, a new species isolated from sea water.</title>
        <authorList>
            <person name="Wu Y.-H."/>
            <person name="Cheng H."/>
            <person name="Xu X.-W."/>
        </authorList>
    </citation>
    <scope>NUCLEOTIDE SEQUENCE [LARGE SCALE GENOMIC DNA]</scope>
    <source>
        <strain evidence="2 3">JW12</strain>
    </source>
</reference>
<protein>
    <recommendedName>
        <fullName evidence="1">Transcription factor zinc-finger domain-containing protein</fullName>
    </recommendedName>
</protein>
<evidence type="ECO:0000313" key="2">
    <source>
        <dbReference type="EMBL" id="OFI32238.1"/>
    </source>
</evidence>
<dbReference type="STRING" id="1856405.BFC17_08455"/>
<dbReference type="Proteomes" id="UP000176037">
    <property type="component" value="Unassembled WGS sequence"/>
</dbReference>
<comment type="caution">
    <text evidence="2">The sequence shown here is derived from an EMBL/GenBank/DDBJ whole genome shotgun (WGS) entry which is preliminary data.</text>
</comment>
<dbReference type="OrthoDB" id="9814037at2"/>
<dbReference type="RefSeq" id="WP_070178707.1">
    <property type="nucleotide sequence ID" value="NZ_BMJR01000010.1"/>
</dbReference>
<keyword evidence="3" id="KW-1185">Reference proteome</keyword>
<sequence length="119" mass="13675">MKCPKCEGRFEHIKTPFGVVERCDNCHGLWFDVMEHQEHKDFAEVIDTGDEAVGAVYNDQTDIVCPVCSTVKLLQMTDPKQAHIHFESCPQCHGRFYDAGEYQDFATMTLSDWLKRFGL</sequence>
<gene>
    <name evidence="2" type="ORF">BFC17_08455</name>
</gene>
<feature type="domain" description="Transcription factor zinc-finger" evidence="1">
    <location>
        <begin position="65"/>
        <end position="104"/>
    </location>
</feature>
<feature type="domain" description="Transcription factor zinc-finger" evidence="1">
    <location>
        <begin position="2"/>
        <end position="35"/>
    </location>
</feature>
<dbReference type="InterPro" id="IPR027392">
    <property type="entry name" value="TF_Znf"/>
</dbReference>
<organism evidence="2 3">
    <name type="scientific">Alteromonas lipolytica</name>
    <dbReference type="NCBI Taxonomy" id="1856405"/>
    <lineage>
        <taxon>Bacteria</taxon>
        <taxon>Pseudomonadati</taxon>
        <taxon>Pseudomonadota</taxon>
        <taxon>Gammaproteobacteria</taxon>
        <taxon>Alteromonadales</taxon>
        <taxon>Alteromonadaceae</taxon>
        <taxon>Alteromonas/Salinimonas group</taxon>
        <taxon>Alteromonas</taxon>
    </lineage>
</organism>
<evidence type="ECO:0000313" key="3">
    <source>
        <dbReference type="Proteomes" id="UP000176037"/>
    </source>
</evidence>
<name>A0A1E8F9F9_9ALTE</name>
<dbReference type="Pfam" id="PF13453">
    <property type="entry name" value="Zn_ribbon_TFIIB"/>
    <property type="match status" value="2"/>
</dbReference>
<accession>A0A1E8F9F9</accession>
<evidence type="ECO:0000259" key="1">
    <source>
        <dbReference type="Pfam" id="PF13453"/>
    </source>
</evidence>